<dbReference type="EMBL" id="JAPWDO010000003">
    <property type="protein sequence ID" value="KAJ5480340.1"/>
    <property type="molecule type" value="Genomic_DNA"/>
</dbReference>
<feature type="compositionally biased region" description="Basic residues" evidence="1">
    <location>
        <begin position="18"/>
        <end position="28"/>
    </location>
</feature>
<feature type="non-terminal residue" evidence="2">
    <location>
        <position position="1"/>
    </location>
</feature>
<evidence type="ECO:0000256" key="1">
    <source>
        <dbReference type="SAM" id="MobiDB-lite"/>
    </source>
</evidence>
<evidence type="ECO:0000313" key="3">
    <source>
        <dbReference type="Proteomes" id="UP001147760"/>
    </source>
</evidence>
<reference evidence="2" key="2">
    <citation type="journal article" date="2023" name="IMA Fungus">
        <title>Comparative genomic study of the Penicillium genus elucidates a diverse pangenome and 15 lateral gene transfer events.</title>
        <authorList>
            <person name="Petersen C."/>
            <person name="Sorensen T."/>
            <person name="Nielsen M.R."/>
            <person name="Sondergaard T.E."/>
            <person name="Sorensen J.L."/>
            <person name="Fitzpatrick D.A."/>
            <person name="Frisvad J.C."/>
            <person name="Nielsen K.L."/>
        </authorList>
    </citation>
    <scope>NUCLEOTIDE SEQUENCE</scope>
    <source>
        <strain evidence="2">IBT 17660</strain>
    </source>
</reference>
<keyword evidence="3" id="KW-1185">Reference proteome</keyword>
<name>A0A9W9X171_9EURO</name>
<sequence length="102" mass="11543">KKKARDSKGCGNGEVRRERKKRDQRRRQNITLAPRSEGGESILRLAVLSLSSLLRHSVVYNALYGVQSLIIALWYGNLKQDLSHDQPCHPRAVCIHILKASI</sequence>
<dbReference type="AlphaFoldDB" id="A0A9W9X171"/>
<reference evidence="2" key="1">
    <citation type="submission" date="2022-12" db="EMBL/GenBank/DDBJ databases">
        <authorList>
            <person name="Petersen C."/>
        </authorList>
    </citation>
    <scope>NUCLEOTIDE SEQUENCE</scope>
    <source>
        <strain evidence="2">IBT 17660</strain>
    </source>
</reference>
<organism evidence="2 3">
    <name type="scientific">Penicillium desertorum</name>
    <dbReference type="NCBI Taxonomy" id="1303715"/>
    <lineage>
        <taxon>Eukaryota</taxon>
        <taxon>Fungi</taxon>
        <taxon>Dikarya</taxon>
        <taxon>Ascomycota</taxon>
        <taxon>Pezizomycotina</taxon>
        <taxon>Eurotiomycetes</taxon>
        <taxon>Eurotiomycetidae</taxon>
        <taxon>Eurotiales</taxon>
        <taxon>Aspergillaceae</taxon>
        <taxon>Penicillium</taxon>
    </lineage>
</organism>
<dbReference type="Proteomes" id="UP001147760">
    <property type="component" value="Unassembled WGS sequence"/>
</dbReference>
<feature type="region of interest" description="Disordered" evidence="1">
    <location>
        <begin position="1"/>
        <end position="31"/>
    </location>
</feature>
<proteinExistence type="predicted"/>
<evidence type="ECO:0000313" key="2">
    <source>
        <dbReference type="EMBL" id="KAJ5480340.1"/>
    </source>
</evidence>
<accession>A0A9W9X171</accession>
<gene>
    <name evidence="2" type="ORF">N7530_005849</name>
</gene>
<protein>
    <submittedName>
        <fullName evidence="2">Uncharacterized protein</fullName>
    </submittedName>
</protein>
<comment type="caution">
    <text evidence="2">The sequence shown here is derived from an EMBL/GenBank/DDBJ whole genome shotgun (WGS) entry which is preliminary data.</text>
</comment>